<evidence type="ECO:0000313" key="2">
    <source>
        <dbReference type="Proteomes" id="UP001596514"/>
    </source>
</evidence>
<sequence>MGLLEALAAVLTRESELATLREHPARLRRRYGLSDAELAMLTGASPAGLRVTGESVRGKLVQKVTACLPATVAELKAHHPELLDGFAAATVRRPRPGEGVTDSGEAGQLVTWIDGRVPTPLVDFARYELLCGQLAGDRRAAQAAGEPVLVPDGPLRGMPGVSPAARVAFFDHDVTAEPPPSRLPARRTSILLRRQWGEPALRVYRINDATAALLGRCDGTRNVAEVIAEVIAEVGADAERVTGMLTRFAAAGVVRLAPGRY</sequence>
<name>A0ABW2TE48_9ACTN</name>
<dbReference type="Proteomes" id="UP001596514">
    <property type="component" value="Unassembled WGS sequence"/>
</dbReference>
<keyword evidence="2" id="KW-1185">Reference proteome</keyword>
<dbReference type="RefSeq" id="WP_343962863.1">
    <property type="nucleotide sequence ID" value="NZ_BAAAGK010000013.1"/>
</dbReference>
<organism evidence="1 2">
    <name type="scientific">Streptosporangium amethystogenes subsp. fukuiense</name>
    <dbReference type="NCBI Taxonomy" id="698418"/>
    <lineage>
        <taxon>Bacteria</taxon>
        <taxon>Bacillati</taxon>
        <taxon>Actinomycetota</taxon>
        <taxon>Actinomycetes</taxon>
        <taxon>Streptosporangiales</taxon>
        <taxon>Streptosporangiaceae</taxon>
        <taxon>Streptosporangium</taxon>
    </lineage>
</organism>
<dbReference type="Gene3D" id="1.10.10.1150">
    <property type="entry name" value="Coenzyme PQQ synthesis protein D (PqqD)"/>
    <property type="match status" value="1"/>
</dbReference>
<comment type="caution">
    <text evidence="1">The sequence shown here is derived from an EMBL/GenBank/DDBJ whole genome shotgun (WGS) entry which is preliminary data.</text>
</comment>
<accession>A0ABW2TE48</accession>
<gene>
    <name evidence="1" type="ORF">ACFQVD_41350</name>
</gene>
<proteinExistence type="predicted"/>
<evidence type="ECO:0000313" key="1">
    <source>
        <dbReference type="EMBL" id="MFC7606562.1"/>
    </source>
</evidence>
<reference evidence="2" key="1">
    <citation type="journal article" date="2019" name="Int. J. Syst. Evol. Microbiol.">
        <title>The Global Catalogue of Microorganisms (GCM) 10K type strain sequencing project: providing services to taxonomists for standard genome sequencing and annotation.</title>
        <authorList>
            <consortium name="The Broad Institute Genomics Platform"/>
            <consortium name="The Broad Institute Genome Sequencing Center for Infectious Disease"/>
            <person name="Wu L."/>
            <person name="Ma J."/>
        </authorList>
    </citation>
    <scope>NUCLEOTIDE SEQUENCE [LARGE SCALE GENOMIC DNA]</scope>
    <source>
        <strain evidence="2">JCM 10083</strain>
    </source>
</reference>
<dbReference type="EMBL" id="JBHTEE010000001">
    <property type="protein sequence ID" value="MFC7606562.1"/>
    <property type="molecule type" value="Genomic_DNA"/>
</dbReference>
<protein>
    <submittedName>
        <fullName evidence="1">Uncharacterized protein</fullName>
    </submittedName>
</protein>
<dbReference type="InterPro" id="IPR041881">
    <property type="entry name" value="PqqD_sf"/>
</dbReference>